<dbReference type="RefSeq" id="WP_004075985.1">
    <property type="nucleotide sequence ID" value="NZ_CM001436.1"/>
</dbReference>
<accession>H1YZU6</accession>
<evidence type="ECO:0000313" key="2">
    <source>
        <dbReference type="Proteomes" id="UP000005741"/>
    </source>
</evidence>
<dbReference type="Proteomes" id="UP000005741">
    <property type="component" value="Chromosome"/>
</dbReference>
<protein>
    <submittedName>
        <fullName evidence="1">Uncharacterized protein</fullName>
    </submittedName>
</protein>
<dbReference type="HOGENOM" id="CLU_213005_0_0_2"/>
<organism evidence="1 2">
    <name type="scientific">Methanoplanus limicola DSM 2279</name>
    <dbReference type="NCBI Taxonomy" id="937775"/>
    <lineage>
        <taxon>Archaea</taxon>
        <taxon>Methanobacteriati</taxon>
        <taxon>Methanobacteriota</taxon>
        <taxon>Stenosarchaea group</taxon>
        <taxon>Methanomicrobia</taxon>
        <taxon>Methanomicrobiales</taxon>
        <taxon>Methanomicrobiaceae</taxon>
        <taxon>Methanoplanus</taxon>
    </lineage>
</organism>
<dbReference type="STRING" id="937775.Metlim_0207"/>
<dbReference type="OrthoDB" id="105653at2157"/>
<proteinExistence type="predicted"/>
<dbReference type="InParanoid" id="H1YZU6"/>
<reference evidence="1 2" key="1">
    <citation type="submission" date="2011-10" db="EMBL/GenBank/DDBJ databases">
        <title>The Improved High-Quality Draft genome of Methanoplanus limicola DSM 2279.</title>
        <authorList>
            <consortium name="US DOE Joint Genome Institute (JGI-PGF)"/>
            <person name="Lucas S."/>
            <person name="Copeland A."/>
            <person name="Lapidus A."/>
            <person name="Glavina del Rio T."/>
            <person name="Dalin E."/>
            <person name="Tice H."/>
            <person name="Bruce D."/>
            <person name="Goodwin L."/>
            <person name="Pitluck S."/>
            <person name="Peters L."/>
            <person name="Mikhailova N."/>
            <person name="Lu M."/>
            <person name="Kyrpides N."/>
            <person name="Mavromatis K."/>
            <person name="Ivanova N."/>
            <person name="Markowitz V."/>
            <person name="Cheng J.-F."/>
            <person name="Hugenholtz P."/>
            <person name="Woyke T."/>
            <person name="Wu D."/>
            <person name="Wirth R."/>
            <person name="Brambilla E.-M."/>
            <person name="Klenk H.-P."/>
            <person name="Eisen J.A."/>
        </authorList>
    </citation>
    <scope>NUCLEOTIDE SEQUENCE [LARGE SCALE GENOMIC DNA]</scope>
    <source>
        <strain evidence="1 2">DSM 2279</strain>
    </source>
</reference>
<gene>
    <name evidence="1" type="ORF">Metlim_0207</name>
</gene>
<dbReference type="EMBL" id="CM001436">
    <property type="protein sequence ID" value="EHQ34358.1"/>
    <property type="molecule type" value="Genomic_DNA"/>
</dbReference>
<keyword evidence="2" id="KW-1185">Reference proteome</keyword>
<name>H1YZU6_9EURY</name>
<dbReference type="AlphaFoldDB" id="H1YZU6"/>
<evidence type="ECO:0000313" key="1">
    <source>
        <dbReference type="EMBL" id="EHQ34358.1"/>
    </source>
</evidence>
<sequence>MTKPIESGLILKGEDARRFHKYMDNPEYSKDGKDMIRRAVKIAEKKRANTIAD</sequence>